<proteinExistence type="predicted"/>
<evidence type="ECO:0000313" key="1">
    <source>
        <dbReference type="EMBL" id="KKF36318.1"/>
    </source>
</evidence>
<comment type="caution">
    <text evidence="1">The sequence shown here is derived from an EMBL/GenBank/DDBJ whole genome shotgun (WGS) entry which is preliminary data.</text>
</comment>
<organism evidence="1 2">
    <name type="scientific">Erwinia tracheiphila</name>
    <dbReference type="NCBI Taxonomy" id="65700"/>
    <lineage>
        <taxon>Bacteria</taxon>
        <taxon>Pseudomonadati</taxon>
        <taxon>Pseudomonadota</taxon>
        <taxon>Gammaproteobacteria</taxon>
        <taxon>Enterobacterales</taxon>
        <taxon>Erwiniaceae</taxon>
        <taxon>Erwinia</taxon>
    </lineage>
</organism>
<dbReference type="Proteomes" id="UP000033924">
    <property type="component" value="Unassembled WGS sequence"/>
</dbReference>
<name>A0A0M2KGF3_9GAMM</name>
<accession>A0A0M2KGF3</accession>
<protein>
    <submittedName>
        <fullName evidence="1">Uncharacterized protein</fullName>
    </submittedName>
</protein>
<dbReference type="PATRIC" id="fig|65700.7.peg.3555"/>
<keyword evidence="2" id="KW-1185">Reference proteome</keyword>
<dbReference type="AlphaFoldDB" id="A0A0M2KGF3"/>
<dbReference type="EMBL" id="JXNU01000003">
    <property type="protein sequence ID" value="KKF36318.1"/>
    <property type="molecule type" value="Genomic_DNA"/>
</dbReference>
<evidence type="ECO:0000313" key="2">
    <source>
        <dbReference type="Proteomes" id="UP000033924"/>
    </source>
</evidence>
<gene>
    <name evidence="1" type="ORF">SY86_14135</name>
</gene>
<reference evidence="1 2" key="1">
    <citation type="submission" date="2015-01" db="EMBL/GenBank/DDBJ databases">
        <title>Erwinia tracheiphila.</title>
        <authorList>
            <person name="Shapiro L.R."/>
        </authorList>
    </citation>
    <scope>NUCLEOTIDE SEQUENCE [LARGE SCALE GENOMIC DNA]</scope>
    <source>
        <strain evidence="1 2">BuffGH</strain>
    </source>
</reference>
<sequence>MNIFMKKLLNAVLPDPQPDNHADDRSLLTSFNDDEAEETPALFDTRPYLDFEQWHNDNN</sequence>
<dbReference type="RefSeq" id="WP_016190727.1">
    <property type="nucleotide sequence ID" value="NZ_CP089932.1"/>
</dbReference>